<evidence type="ECO:0000256" key="2">
    <source>
        <dbReference type="ARBA" id="ARBA00006027"/>
    </source>
</evidence>
<dbReference type="InterPro" id="IPR012334">
    <property type="entry name" value="Pectin_lyas_fold"/>
</dbReference>
<dbReference type="GO" id="GO:0045490">
    <property type="term" value="P:pectin catabolic process"/>
    <property type="evidence" value="ECO:0007669"/>
    <property type="project" value="UniProtKB-UniPathway"/>
</dbReference>
<evidence type="ECO:0000313" key="9">
    <source>
        <dbReference type="Proteomes" id="UP000323000"/>
    </source>
</evidence>
<comment type="pathway">
    <text evidence="1">Glycan metabolism; pectin degradation; 2-dehydro-3-deoxy-D-gluconate from pectin: step 1/5.</text>
</comment>
<keyword evidence="5" id="KW-0063">Aspartyl esterase</keyword>
<dbReference type="Pfam" id="PF01095">
    <property type="entry name" value="Pectinesterase"/>
    <property type="match status" value="2"/>
</dbReference>
<dbReference type="GO" id="GO:0030599">
    <property type="term" value="F:pectinesterase activity"/>
    <property type="evidence" value="ECO:0007669"/>
    <property type="project" value="InterPro"/>
</dbReference>
<accession>A0A5C7I7M1</accession>
<dbReference type="Gene3D" id="1.20.140.40">
    <property type="entry name" value="Invertase/pectin methylesterase inhibitor family protein"/>
    <property type="match status" value="1"/>
</dbReference>
<dbReference type="SUPFAM" id="SSF101148">
    <property type="entry name" value="Plant invertase/pectin methylesterase inhibitor"/>
    <property type="match status" value="1"/>
</dbReference>
<evidence type="ECO:0000256" key="4">
    <source>
        <dbReference type="ARBA" id="ARBA00022801"/>
    </source>
</evidence>
<dbReference type="InterPro" id="IPR000070">
    <property type="entry name" value="Pectinesterase_cat"/>
</dbReference>
<dbReference type="Gene3D" id="2.160.20.10">
    <property type="entry name" value="Single-stranded right-handed beta-helix, Pectin lyase-like"/>
    <property type="match status" value="2"/>
</dbReference>
<dbReference type="SUPFAM" id="SSF51126">
    <property type="entry name" value="Pectin lyase-like"/>
    <property type="match status" value="1"/>
</dbReference>
<feature type="domain" description="Pectinesterase catalytic" evidence="6">
    <location>
        <begin position="152"/>
        <end position="267"/>
    </location>
</feature>
<dbReference type="InterPro" id="IPR006501">
    <property type="entry name" value="Pectinesterase_inhib_dom"/>
</dbReference>
<feature type="domain" description="Pectinesterase inhibitor" evidence="7">
    <location>
        <begin position="9"/>
        <end position="108"/>
    </location>
</feature>
<sequence>MINLPPSSKNSTTTIRAALEDCSFLASLNIEFLSQTLKAINSSTESATLESSIADDLETFLSATLTNQETCFDGLLQALESSSSSTNNSDLLVPLVNCTKSFSVSLAIFKHGWLRNTKRSNRKVYETVNGRLLLQQVINISSGQVVNVSAMVVVKPDGSGNFTTINEAVAAAPNNTDISKSNGYFMIYVVAGVYEEYVTIPSNKKYLMMVGDGINQTVITGNRSVVDGSTTFNSATFAVVGQAFVGVNMTIRNTAGAIKHQTVALREELILINQNTGISIHNCTIKATDDLASNSSSNISSTKTYLGRPWKEYSRTVYMETFMDSLIDPSGWKEWSGDFALSTLYYAEYNNTGPGSNITNRVTWPGYHVINETNDAVNFTVSNFIQGNFWLPATGVPFIEGLLS</sequence>
<dbReference type="GO" id="GO:0042545">
    <property type="term" value="P:cell wall modification"/>
    <property type="evidence" value="ECO:0007669"/>
    <property type="project" value="InterPro"/>
</dbReference>
<reference evidence="9" key="1">
    <citation type="journal article" date="2019" name="Gigascience">
        <title>De novo genome assembly of the endangered Acer yangbiense, a plant species with extremely small populations endemic to Yunnan Province, China.</title>
        <authorList>
            <person name="Yang J."/>
            <person name="Wariss H.M."/>
            <person name="Tao L."/>
            <person name="Zhang R."/>
            <person name="Yun Q."/>
            <person name="Hollingsworth P."/>
            <person name="Dao Z."/>
            <person name="Luo G."/>
            <person name="Guo H."/>
            <person name="Ma Y."/>
            <person name="Sun W."/>
        </authorList>
    </citation>
    <scope>NUCLEOTIDE SEQUENCE [LARGE SCALE GENOMIC DNA]</scope>
    <source>
        <strain evidence="9">cv. Malutang</strain>
    </source>
</reference>
<dbReference type="Proteomes" id="UP000323000">
    <property type="component" value="Chromosome 3"/>
</dbReference>
<dbReference type="CDD" id="cd15798">
    <property type="entry name" value="PMEI-like_3"/>
    <property type="match status" value="1"/>
</dbReference>
<dbReference type="Pfam" id="PF04043">
    <property type="entry name" value="PMEI"/>
    <property type="match status" value="1"/>
</dbReference>
<dbReference type="InterPro" id="IPR011050">
    <property type="entry name" value="Pectin_lyase_fold/virulence"/>
</dbReference>
<gene>
    <name evidence="8" type="ORF">EZV62_006439</name>
</gene>
<evidence type="ECO:0000256" key="3">
    <source>
        <dbReference type="ARBA" id="ARBA00007786"/>
    </source>
</evidence>
<dbReference type="GO" id="GO:0004857">
    <property type="term" value="F:enzyme inhibitor activity"/>
    <property type="evidence" value="ECO:0007669"/>
    <property type="project" value="InterPro"/>
</dbReference>
<feature type="domain" description="Pectinesterase catalytic" evidence="6">
    <location>
        <begin position="273"/>
        <end position="388"/>
    </location>
</feature>
<dbReference type="PANTHER" id="PTHR31707">
    <property type="entry name" value="PECTINESTERASE"/>
    <property type="match status" value="1"/>
</dbReference>
<comment type="similarity">
    <text evidence="2">In the N-terminal section; belongs to the PMEI family.</text>
</comment>
<comment type="similarity">
    <text evidence="3">In the C-terminal section; belongs to the pectinesterase family.</text>
</comment>
<dbReference type="UniPathway" id="UPA00545">
    <property type="reaction ID" value="UER00823"/>
</dbReference>
<evidence type="ECO:0000259" key="7">
    <source>
        <dbReference type="Pfam" id="PF04043"/>
    </source>
</evidence>
<evidence type="ECO:0000259" key="6">
    <source>
        <dbReference type="Pfam" id="PF01095"/>
    </source>
</evidence>
<proteinExistence type="inferred from homology"/>
<dbReference type="OrthoDB" id="2019149at2759"/>
<keyword evidence="4" id="KW-0378">Hydrolase</keyword>
<protein>
    <submittedName>
        <fullName evidence="8">Uncharacterized protein</fullName>
    </submittedName>
</protein>
<organism evidence="8 9">
    <name type="scientific">Acer yangbiense</name>
    <dbReference type="NCBI Taxonomy" id="1000413"/>
    <lineage>
        <taxon>Eukaryota</taxon>
        <taxon>Viridiplantae</taxon>
        <taxon>Streptophyta</taxon>
        <taxon>Embryophyta</taxon>
        <taxon>Tracheophyta</taxon>
        <taxon>Spermatophyta</taxon>
        <taxon>Magnoliopsida</taxon>
        <taxon>eudicotyledons</taxon>
        <taxon>Gunneridae</taxon>
        <taxon>Pentapetalae</taxon>
        <taxon>rosids</taxon>
        <taxon>malvids</taxon>
        <taxon>Sapindales</taxon>
        <taxon>Sapindaceae</taxon>
        <taxon>Hippocastanoideae</taxon>
        <taxon>Acereae</taxon>
        <taxon>Acer</taxon>
    </lineage>
</organism>
<dbReference type="AlphaFoldDB" id="A0A5C7I7M1"/>
<dbReference type="InterPro" id="IPR035513">
    <property type="entry name" value="Invertase/methylesterase_inhib"/>
</dbReference>
<evidence type="ECO:0000256" key="1">
    <source>
        <dbReference type="ARBA" id="ARBA00005184"/>
    </source>
</evidence>
<evidence type="ECO:0000256" key="5">
    <source>
        <dbReference type="ARBA" id="ARBA00023085"/>
    </source>
</evidence>
<evidence type="ECO:0000313" key="8">
    <source>
        <dbReference type="EMBL" id="TXG65164.1"/>
    </source>
</evidence>
<keyword evidence="9" id="KW-1185">Reference proteome</keyword>
<comment type="caution">
    <text evidence="8">The sequence shown here is derived from an EMBL/GenBank/DDBJ whole genome shotgun (WGS) entry which is preliminary data.</text>
</comment>
<name>A0A5C7I7M1_9ROSI</name>
<dbReference type="EMBL" id="VAHF01000003">
    <property type="protein sequence ID" value="TXG65164.1"/>
    <property type="molecule type" value="Genomic_DNA"/>
</dbReference>